<reference evidence="2 3" key="1">
    <citation type="submission" date="2024-05" db="EMBL/GenBank/DDBJ databases">
        <authorList>
            <person name="Jiang F."/>
        </authorList>
    </citation>
    <scope>NUCLEOTIDE SEQUENCE [LARGE SCALE GENOMIC DNA]</scope>
    <source>
        <strain evidence="2 3">LZ166</strain>
    </source>
</reference>
<accession>A0ABV3SSK1</accession>
<protein>
    <recommendedName>
        <fullName evidence="1">AtuA-like ferredoxin-fold domain-containing protein</fullName>
    </recommendedName>
</protein>
<organism evidence="2 3">
    <name type="scientific">Aquibium pacificus</name>
    <dbReference type="NCBI Taxonomy" id="3153579"/>
    <lineage>
        <taxon>Bacteria</taxon>
        <taxon>Pseudomonadati</taxon>
        <taxon>Pseudomonadota</taxon>
        <taxon>Alphaproteobacteria</taxon>
        <taxon>Hyphomicrobiales</taxon>
        <taxon>Phyllobacteriaceae</taxon>
        <taxon>Aquibium</taxon>
    </lineage>
</organism>
<proteinExistence type="predicted"/>
<evidence type="ECO:0000313" key="2">
    <source>
        <dbReference type="EMBL" id="MEX0409796.1"/>
    </source>
</evidence>
<dbReference type="Pfam" id="PF23544">
    <property type="entry name" value="AtuA_ferredoxin"/>
    <property type="match status" value="1"/>
</dbReference>
<dbReference type="RefSeq" id="WP_367957664.1">
    <property type="nucleotide sequence ID" value="NZ_JBDPGJ010000016.1"/>
</dbReference>
<sequence>IGVIARKPEYLPYIRSALTEETVKDYFAHLCNGPVERFELPGIHALNFLLHDSLGGGGIASVRIDPQGKGFAQMLLDIQIPVPAELPARDGLAEMADADA</sequence>
<dbReference type="Proteomes" id="UP001556692">
    <property type="component" value="Unassembled WGS sequence"/>
</dbReference>
<comment type="caution">
    <text evidence="2">The sequence shown here is derived from an EMBL/GenBank/DDBJ whole genome shotgun (WGS) entry which is preliminary data.</text>
</comment>
<name>A0ABV3SSK1_9HYPH</name>
<dbReference type="InterPro" id="IPR056362">
    <property type="entry name" value="AtuA-like_ferredoxin_dom"/>
</dbReference>
<evidence type="ECO:0000259" key="1">
    <source>
        <dbReference type="Pfam" id="PF23544"/>
    </source>
</evidence>
<keyword evidence="3" id="KW-1185">Reference proteome</keyword>
<dbReference type="PANTHER" id="PTHR47708">
    <property type="match status" value="1"/>
</dbReference>
<feature type="domain" description="AtuA-like ferredoxin-fold" evidence="1">
    <location>
        <begin position="1"/>
        <end position="80"/>
    </location>
</feature>
<dbReference type="EMBL" id="JBDPGJ010000016">
    <property type="protein sequence ID" value="MEX0409796.1"/>
    <property type="molecule type" value="Genomic_DNA"/>
</dbReference>
<gene>
    <name evidence="2" type="ORF">ABGN05_29665</name>
</gene>
<feature type="non-terminal residue" evidence="2">
    <location>
        <position position="1"/>
    </location>
</feature>
<dbReference type="PANTHER" id="PTHR47708:SF2">
    <property type="entry name" value="SI:CH73-132F6.5"/>
    <property type="match status" value="1"/>
</dbReference>
<evidence type="ECO:0000313" key="3">
    <source>
        <dbReference type="Proteomes" id="UP001556692"/>
    </source>
</evidence>